<feature type="transmembrane region" description="Helical" evidence="1">
    <location>
        <begin position="59"/>
        <end position="81"/>
    </location>
</feature>
<sequence>MSELNKALGDISNIRMQVARSTDFRGYGPATLAATGDLALAAATAQRLWLPGPAGHIEAYLATWIATAAVSAAVIGAEMFARTRRMHRGMADEMIRMAVEQFLPSVAAGMLMTFVLVRYVPSAEWMLPGVWQVIFSLGVFSSCRFLPRPMIAAGVWYLATGAFCISLGDARALSPWAMGIPYGLGQLLVAGVLYYKAEEASDEG</sequence>
<feature type="transmembrane region" description="Helical" evidence="1">
    <location>
        <begin position="102"/>
        <end position="119"/>
    </location>
</feature>
<evidence type="ECO:0000256" key="1">
    <source>
        <dbReference type="SAM" id="Phobius"/>
    </source>
</evidence>
<dbReference type="AlphaFoldDB" id="A0A2N9L6R2"/>
<feature type="transmembrane region" description="Helical" evidence="1">
    <location>
        <begin position="150"/>
        <end position="168"/>
    </location>
</feature>
<dbReference type="Proteomes" id="UP000239735">
    <property type="component" value="Unassembled WGS sequence"/>
</dbReference>
<name>A0A2N9L6R2_9BACT</name>
<gene>
    <name evidence="2" type="ORF">SBA5_180030</name>
</gene>
<keyword evidence="1" id="KW-1133">Transmembrane helix</keyword>
<evidence type="ECO:0000313" key="2">
    <source>
        <dbReference type="EMBL" id="SPE18997.1"/>
    </source>
</evidence>
<accession>A0A2N9L6R2</accession>
<keyword evidence="1" id="KW-0472">Membrane</keyword>
<evidence type="ECO:0000313" key="3">
    <source>
        <dbReference type="Proteomes" id="UP000239735"/>
    </source>
</evidence>
<reference evidence="3" key="1">
    <citation type="submission" date="2018-02" db="EMBL/GenBank/DDBJ databases">
        <authorList>
            <person name="Hausmann B."/>
        </authorList>
    </citation>
    <scope>NUCLEOTIDE SEQUENCE [LARGE SCALE GENOMIC DNA]</scope>
    <source>
        <strain evidence="3">Peat soil MAG SbA5</strain>
    </source>
</reference>
<organism evidence="2 3">
    <name type="scientific">Candidatus Sulfuritelmatomonas gaucii</name>
    <dbReference type="NCBI Taxonomy" id="2043161"/>
    <lineage>
        <taxon>Bacteria</taxon>
        <taxon>Pseudomonadati</taxon>
        <taxon>Acidobacteriota</taxon>
        <taxon>Terriglobia</taxon>
        <taxon>Terriglobales</taxon>
        <taxon>Acidobacteriaceae</taxon>
        <taxon>Candidatus Sulfuritelmatomonas</taxon>
    </lineage>
</organism>
<dbReference type="EMBL" id="OKRB01000073">
    <property type="protein sequence ID" value="SPE18997.1"/>
    <property type="molecule type" value="Genomic_DNA"/>
</dbReference>
<proteinExistence type="predicted"/>
<feature type="transmembrane region" description="Helical" evidence="1">
    <location>
        <begin position="174"/>
        <end position="195"/>
    </location>
</feature>
<protein>
    <submittedName>
        <fullName evidence="2">Uncharacterized protein</fullName>
    </submittedName>
</protein>
<keyword evidence="1" id="KW-0812">Transmembrane</keyword>
<dbReference type="OrthoDB" id="5624959at2"/>